<dbReference type="WBParaSite" id="TMUE_3000013067.1">
    <property type="protein sequence ID" value="TMUE_3000013067.1"/>
    <property type="gene ID" value="WBGene00301788"/>
</dbReference>
<proteinExistence type="predicted"/>
<organism evidence="2 3">
    <name type="scientific">Trichuris muris</name>
    <name type="common">Mouse whipworm</name>
    <dbReference type="NCBI Taxonomy" id="70415"/>
    <lineage>
        <taxon>Eukaryota</taxon>
        <taxon>Metazoa</taxon>
        <taxon>Ecdysozoa</taxon>
        <taxon>Nematoda</taxon>
        <taxon>Enoplea</taxon>
        <taxon>Dorylaimia</taxon>
        <taxon>Trichinellida</taxon>
        <taxon>Trichuridae</taxon>
        <taxon>Trichuris</taxon>
    </lineage>
</organism>
<reference evidence="3" key="1">
    <citation type="submission" date="2019-12" db="UniProtKB">
        <authorList>
            <consortium name="WormBaseParasite"/>
        </authorList>
    </citation>
    <scope>IDENTIFICATION</scope>
</reference>
<keyword evidence="1" id="KW-1133">Transmembrane helix</keyword>
<evidence type="ECO:0000256" key="1">
    <source>
        <dbReference type="SAM" id="Phobius"/>
    </source>
</evidence>
<dbReference type="AlphaFoldDB" id="A0A5S6R1N2"/>
<dbReference type="Proteomes" id="UP000046395">
    <property type="component" value="Unassembled WGS sequence"/>
</dbReference>
<accession>A0A5S6R1N2</accession>
<evidence type="ECO:0000313" key="3">
    <source>
        <dbReference type="WBParaSite" id="TMUE_3000013067.1"/>
    </source>
</evidence>
<keyword evidence="1" id="KW-0472">Membrane</keyword>
<keyword evidence="2" id="KW-1185">Reference proteome</keyword>
<protein>
    <submittedName>
        <fullName evidence="3">Caveolin</fullName>
    </submittedName>
</protein>
<dbReference type="STRING" id="70415.A0A5S6R1N2"/>
<name>A0A5S6R1N2_TRIMR</name>
<feature type="transmembrane region" description="Helical" evidence="1">
    <location>
        <begin position="145"/>
        <end position="162"/>
    </location>
</feature>
<dbReference type="InterPro" id="IPR028054">
    <property type="entry name" value="DUF4481"/>
</dbReference>
<sequence length="321" mass="36086">MLINKHVLNTASESGTAIAQIDVAYENVYASDCPAGNHMQSSSRATSMENGMTITTVSPVSGKCGVFSVATFDPRRIPKAIISENVQITVEDYVDAMKRLIGDSRFRVYRICHQRVVLAWILCGFLLMGLLLVCGAYGITLFALIVAWMILMCIGVGVSLFVNKRLCKNIAVCVAAVNKFLSQFDLLLCVDDRGKFSCNSVTIVFVRFNLRNCLARTCSLLSQYSIVANRRQLNISSVSSNVDISTEKVRQEQARSLLFRYSQQYCRDLVRGVVRLPVSRVTETNDLLAPLHCAFAQCLCQYVERNFFMRRERFRWSAFCL</sequence>
<feature type="transmembrane region" description="Helical" evidence="1">
    <location>
        <begin position="117"/>
        <end position="139"/>
    </location>
</feature>
<evidence type="ECO:0000313" key="2">
    <source>
        <dbReference type="Proteomes" id="UP000046395"/>
    </source>
</evidence>
<dbReference type="Pfam" id="PF14800">
    <property type="entry name" value="DUF4481"/>
    <property type="match status" value="1"/>
</dbReference>
<dbReference type="PANTHER" id="PTHR31193">
    <property type="entry name" value="TRANSMEMBRANE PROTEIN C9ORF91"/>
    <property type="match status" value="1"/>
</dbReference>
<keyword evidence="1" id="KW-0812">Transmembrane</keyword>
<dbReference type="PANTHER" id="PTHR31193:SF1">
    <property type="entry name" value="TRANSMEMBRANE PROTEIN 268"/>
    <property type="match status" value="1"/>
</dbReference>